<evidence type="ECO:0000256" key="6">
    <source>
        <dbReference type="ARBA" id="ARBA00022475"/>
    </source>
</evidence>
<dbReference type="InterPro" id="IPR036412">
    <property type="entry name" value="HAD-like_sf"/>
</dbReference>
<dbReference type="Pfam" id="PF00690">
    <property type="entry name" value="Cation_ATPase_N"/>
    <property type="match status" value="1"/>
</dbReference>
<dbReference type="Pfam" id="PF00702">
    <property type="entry name" value="Hydrolase"/>
    <property type="match status" value="1"/>
</dbReference>
<dbReference type="SUPFAM" id="SSF81660">
    <property type="entry name" value="Metal cation-transporting ATPase, ATP-binding domain N"/>
    <property type="match status" value="1"/>
</dbReference>
<proteinExistence type="inferred from homology"/>
<dbReference type="PANTHER" id="PTHR42861">
    <property type="entry name" value="CALCIUM-TRANSPORTING ATPASE"/>
    <property type="match status" value="1"/>
</dbReference>
<keyword evidence="8" id="KW-0597">Phosphoprotein</keyword>
<dbReference type="GO" id="GO:0005524">
    <property type="term" value="F:ATP binding"/>
    <property type="evidence" value="ECO:0007669"/>
    <property type="project" value="UniProtKB-KW"/>
</dbReference>
<dbReference type="Gene3D" id="3.40.50.1000">
    <property type="entry name" value="HAD superfamily/HAD-like"/>
    <property type="match status" value="1"/>
</dbReference>
<dbReference type="NCBIfam" id="TIGR01524">
    <property type="entry name" value="ATPase-IIIB_Mg"/>
    <property type="match status" value="1"/>
</dbReference>
<dbReference type="RefSeq" id="WP_036766100.1">
    <property type="nucleotide sequence ID" value="NZ_PYOG01000029.1"/>
</dbReference>
<dbReference type="Gene3D" id="2.70.150.10">
    <property type="entry name" value="Calcium-transporting ATPase, cytoplasmic transduction domain A"/>
    <property type="match status" value="1"/>
</dbReference>
<reference evidence="21 22" key="1">
    <citation type="submission" date="2018-06" db="EMBL/GenBank/DDBJ databases">
        <authorList>
            <consortium name="Pathogen Informatics"/>
            <person name="Doyle S."/>
        </authorList>
    </citation>
    <scope>NUCLEOTIDE SEQUENCE [LARGE SCALE GENOMIC DNA]</scope>
    <source>
        <strain evidence="21 22">NCTC11647</strain>
    </source>
</reference>
<feature type="transmembrane region" description="Helical" evidence="19">
    <location>
        <begin position="876"/>
        <end position="895"/>
    </location>
</feature>
<dbReference type="SFLD" id="SFLDS00003">
    <property type="entry name" value="Haloacid_Dehalogenase"/>
    <property type="match status" value="1"/>
</dbReference>
<dbReference type="SUPFAM" id="SSF56784">
    <property type="entry name" value="HAD-like"/>
    <property type="match status" value="1"/>
</dbReference>
<dbReference type="GO" id="GO:0016887">
    <property type="term" value="F:ATP hydrolysis activity"/>
    <property type="evidence" value="ECO:0007669"/>
    <property type="project" value="InterPro"/>
</dbReference>
<comment type="function">
    <text evidence="1">Mediates magnesium influx to the cytosol.</text>
</comment>
<organism evidence="21 22">
    <name type="scientific">Photobacterium damselae</name>
    <dbReference type="NCBI Taxonomy" id="38293"/>
    <lineage>
        <taxon>Bacteria</taxon>
        <taxon>Pseudomonadati</taxon>
        <taxon>Pseudomonadota</taxon>
        <taxon>Gammaproteobacteria</taxon>
        <taxon>Vibrionales</taxon>
        <taxon>Vibrionaceae</taxon>
        <taxon>Photobacterium</taxon>
    </lineage>
</organism>
<keyword evidence="6" id="KW-1003">Cell membrane</keyword>
<dbReference type="Proteomes" id="UP000251647">
    <property type="component" value="Unassembled WGS sequence"/>
</dbReference>
<evidence type="ECO:0000256" key="5">
    <source>
        <dbReference type="ARBA" id="ARBA00013555"/>
    </source>
</evidence>
<evidence type="ECO:0000256" key="9">
    <source>
        <dbReference type="ARBA" id="ARBA00022692"/>
    </source>
</evidence>
<dbReference type="Gene3D" id="3.40.1110.10">
    <property type="entry name" value="Calcium-transporting ATPase, cytoplasmic domain N"/>
    <property type="match status" value="1"/>
</dbReference>
<feature type="transmembrane region" description="Helical" evidence="19">
    <location>
        <begin position="327"/>
        <end position="350"/>
    </location>
</feature>
<evidence type="ECO:0000256" key="14">
    <source>
        <dbReference type="ARBA" id="ARBA00022989"/>
    </source>
</evidence>
<protein>
    <recommendedName>
        <fullName evidence="5">Magnesium-transporting ATPase, P-type 1</fullName>
        <ecNumber evidence="4">7.2.2.14</ecNumber>
    </recommendedName>
    <alternativeName>
        <fullName evidence="16">Mg(2+) transport ATPase, P-type 1</fullName>
    </alternativeName>
</protein>
<dbReference type="SFLD" id="SFLDG00002">
    <property type="entry name" value="C1.7:_P-type_atpase_like"/>
    <property type="match status" value="1"/>
</dbReference>
<evidence type="ECO:0000256" key="7">
    <source>
        <dbReference type="ARBA" id="ARBA00022519"/>
    </source>
</evidence>
<dbReference type="OrthoDB" id="9814270at2"/>
<dbReference type="NCBIfam" id="NF011702">
    <property type="entry name" value="PRK15122.1"/>
    <property type="match status" value="1"/>
</dbReference>
<feature type="transmembrane region" description="Helical" evidence="19">
    <location>
        <begin position="296"/>
        <end position="315"/>
    </location>
</feature>
<dbReference type="Pfam" id="PF00689">
    <property type="entry name" value="Cation_ATPase_C"/>
    <property type="match status" value="1"/>
</dbReference>
<dbReference type="InterPro" id="IPR023298">
    <property type="entry name" value="ATPase_P-typ_TM_dom_sf"/>
</dbReference>
<gene>
    <name evidence="21" type="primary">mgtB_1</name>
    <name evidence="21" type="ORF">NCTC11647_03919</name>
</gene>
<evidence type="ECO:0000256" key="1">
    <source>
        <dbReference type="ARBA" id="ARBA00003954"/>
    </source>
</evidence>
<dbReference type="CDD" id="cd02077">
    <property type="entry name" value="P-type_ATPase_Mg"/>
    <property type="match status" value="1"/>
</dbReference>
<feature type="compositionally biased region" description="Basic and acidic residues" evidence="18">
    <location>
        <begin position="1"/>
        <end position="20"/>
    </location>
</feature>
<keyword evidence="7" id="KW-0997">Cell inner membrane</keyword>
<evidence type="ECO:0000259" key="20">
    <source>
        <dbReference type="SMART" id="SM00831"/>
    </source>
</evidence>
<dbReference type="EC" id="7.2.2.14" evidence="4"/>
<comment type="similarity">
    <text evidence="3">Belongs to the cation transport ATPase (P-type) (TC 3.A.3) family. Type IIIB subfamily.</text>
</comment>
<dbReference type="Gene3D" id="1.20.1110.10">
    <property type="entry name" value="Calcium-transporting ATPase, transmembrane domain"/>
    <property type="match status" value="1"/>
</dbReference>
<sequence>MTDMKIENRKINRSASENDKQHKKSFAIETEAFNSPDHTLARLNSSRHGLTTEDALERLDEYGRNEVAHEQAPPVLIQLLQAFNNPFIYVLMALAAVSFVTDYWLPLRNGEETDLTGIIIIVTMVSLSGLLRFWQEFRTNKAAQALKSMVRTTATVLRRGPGNMGPVQEEIAIEELVPGDIIFLAAGDLVPADVRLLESRDLFVSQSILSGESLPVEKYDVLASVSGKGCDRLPEPNKDKSLLEMGNICLMGTNVTSGRAQAVVVATGNRTWFGSLAKSIVGTRTQTAFDRGVNSVSWLLIRFMLVMVPIVLLINGFSKGDWVEASLFALAVAVGLTPEMLPMIVSSNLAKGAIAMSRRKVIVKRLNAIQNFGAMDVLCTDKTGTLTQDNIILEHHLDVSGHESDRVLTLAWLNSSSQSGARNLMDRAVLRFGEGRIAPATKERFVKLDELPFDFVRRRVSVSVEDVRHGDKSLICKGAVEEMLMVATHLREGDNVVALDETRRDLLLAKTKDYNAQGFRVLLVATRKLDDSALTTPLCTADEQGLTVEGMLTFLDPPKESAGKAITALRDNGVAVKVLTGDNPVVTARICLEVGIDAHGILTGAQIEAMTDRELEREVETRSVFAKLTPLQKSRILKTLQKNGHTVGFLGDGINDAPALRDADVGISVDSAADIAKEASDIILLEKDLMVLEEGVIKGRETFGNIIKYLNMTASSNFGNVFSVLVASAFIPFLPMLAIHLLIQNLMYDLSQLSLPWDKMDKEFLRKPRKWDAKNIGRFMLWIGPTSSIFDITTFALMWYVFAANNVEAQALFQSGWFIEGLLSQTLVVHMLRTQKIPFIQSRATLPVLLTTAVIMAMGIYIPFSPLGAMVGLEPLPLSYFPWLVATLLSYCLVAQGMKRFYIKRFGQWF</sequence>
<keyword evidence="12" id="KW-0460">Magnesium</keyword>
<feature type="transmembrane region" description="Helical" evidence="19">
    <location>
        <begin position="779"/>
        <end position="802"/>
    </location>
</feature>
<feature type="region of interest" description="Disordered" evidence="18">
    <location>
        <begin position="1"/>
        <end position="22"/>
    </location>
</feature>
<evidence type="ECO:0000256" key="18">
    <source>
        <dbReference type="SAM" id="MobiDB-lite"/>
    </source>
</evidence>
<dbReference type="InterPro" id="IPR006415">
    <property type="entry name" value="P-type_ATPase_IIIB"/>
</dbReference>
<evidence type="ECO:0000256" key="17">
    <source>
        <dbReference type="ARBA" id="ARBA00047295"/>
    </source>
</evidence>
<evidence type="ECO:0000256" key="10">
    <source>
        <dbReference type="ARBA" id="ARBA00022741"/>
    </source>
</evidence>
<evidence type="ECO:0000256" key="13">
    <source>
        <dbReference type="ARBA" id="ARBA00022967"/>
    </source>
</evidence>
<dbReference type="InterPro" id="IPR023214">
    <property type="entry name" value="HAD_sf"/>
</dbReference>
<dbReference type="SFLD" id="SFLDF00027">
    <property type="entry name" value="p-type_atpase"/>
    <property type="match status" value="1"/>
</dbReference>
<evidence type="ECO:0000313" key="21">
    <source>
        <dbReference type="EMBL" id="SPY45136.1"/>
    </source>
</evidence>
<evidence type="ECO:0000256" key="12">
    <source>
        <dbReference type="ARBA" id="ARBA00022842"/>
    </source>
</evidence>
<dbReference type="InterPro" id="IPR004014">
    <property type="entry name" value="ATPase_P-typ_cation-transptr_N"/>
</dbReference>
<dbReference type="Pfam" id="PF00122">
    <property type="entry name" value="E1-E2_ATPase"/>
    <property type="match status" value="1"/>
</dbReference>
<keyword evidence="21" id="KW-0378">Hydrolase</keyword>
<dbReference type="InterPro" id="IPR059000">
    <property type="entry name" value="ATPase_P-type_domA"/>
</dbReference>
<dbReference type="GO" id="GO:0005886">
    <property type="term" value="C:plasma membrane"/>
    <property type="evidence" value="ECO:0007669"/>
    <property type="project" value="UniProtKB-SubCell"/>
</dbReference>
<keyword evidence="14 19" id="KW-1133">Transmembrane helix</keyword>
<dbReference type="SUPFAM" id="SSF81665">
    <property type="entry name" value="Calcium ATPase, transmembrane domain M"/>
    <property type="match status" value="1"/>
</dbReference>
<dbReference type="InterPro" id="IPR018303">
    <property type="entry name" value="ATPase_P-typ_P_site"/>
</dbReference>
<dbReference type="GO" id="GO:0015444">
    <property type="term" value="F:P-type magnesium transporter activity"/>
    <property type="evidence" value="ECO:0007669"/>
    <property type="project" value="UniProtKB-EC"/>
</dbReference>
<name>A0A2T3QCW5_PHODM</name>
<evidence type="ECO:0000313" key="22">
    <source>
        <dbReference type="Proteomes" id="UP000251647"/>
    </source>
</evidence>
<keyword evidence="11" id="KW-0067">ATP-binding</keyword>
<feature type="transmembrane region" description="Helical" evidence="19">
    <location>
        <begin position="87"/>
        <end position="105"/>
    </location>
</feature>
<feature type="transmembrane region" description="Helical" evidence="19">
    <location>
        <begin position="117"/>
        <end position="134"/>
    </location>
</feature>
<evidence type="ECO:0000256" key="19">
    <source>
        <dbReference type="SAM" id="Phobius"/>
    </source>
</evidence>
<evidence type="ECO:0000256" key="15">
    <source>
        <dbReference type="ARBA" id="ARBA00023136"/>
    </source>
</evidence>
<dbReference type="SUPFAM" id="SSF81653">
    <property type="entry name" value="Calcium ATPase, transduction domain A"/>
    <property type="match status" value="1"/>
</dbReference>
<dbReference type="PROSITE" id="PS00154">
    <property type="entry name" value="ATPASE_E1_E2"/>
    <property type="match status" value="1"/>
</dbReference>
<feature type="transmembrane region" description="Helical" evidence="19">
    <location>
        <begin position="844"/>
        <end position="864"/>
    </location>
</feature>
<accession>A0A2T3QCW5</accession>
<comment type="catalytic activity">
    <reaction evidence="17">
        <text>Mg(2+)(out) + ATP + H2O = Mg(2+)(in) + ADP + phosphate + H(+)</text>
        <dbReference type="Rhea" id="RHEA:10260"/>
        <dbReference type="ChEBI" id="CHEBI:15377"/>
        <dbReference type="ChEBI" id="CHEBI:15378"/>
        <dbReference type="ChEBI" id="CHEBI:18420"/>
        <dbReference type="ChEBI" id="CHEBI:30616"/>
        <dbReference type="ChEBI" id="CHEBI:43474"/>
        <dbReference type="ChEBI" id="CHEBI:456216"/>
        <dbReference type="EC" id="7.2.2.14"/>
    </reaction>
</comment>
<dbReference type="PRINTS" id="PR01836">
    <property type="entry name" value="MGATPASE"/>
</dbReference>
<evidence type="ECO:0000256" key="16">
    <source>
        <dbReference type="ARBA" id="ARBA00029806"/>
    </source>
</evidence>
<evidence type="ECO:0000256" key="11">
    <source>
        <dbReference type="ARBA" id="ARBA00022840"/>
    </source>
</evidence>
<keyword evidence="13" id="KW-1278">Translocase</keyword>
<comment type="subcellular location">
    <subcellularLocation>
        <location evidence="2">Cell inner membrane</location>
        <topology evidence="2">Multi-pass membrane protein</topology>
    </subcellularLocation>
</comment>
<dbReference type="InterPro" id="IPR023299">
    <property type="entry name" value="ATPase_P-typ_cyto_dom_N"/>
</dbReference>
<feature type="domain" description="Cation-transporting P-type ATPase N-terminal" evidence="20">
    <location>
        <begin position="30"/>
        <end position="103"/>
    </location>
</feature>
<dbReference type="AlphaFoldDB" id="A0A2T3QCW5"/>
<dbReference type="InterPro" id="IPR001757">
    <property type="entry name" value="P_typ_ATPase"/>
</dbReference>
<evidence type="ECO:0000256" key="4">
    <source>
        <dbReference type="ARBA" id="ARBA00012786"/>
    </source>
</evidence>
<dbReference type="InterPro" id="IPR044492">
    <property type="entry name" value="P_typ_ATPase_HD_dom"/>
</dbReference>
<keyword evidence="9 19" id="KW-0812">Transmembrane</keyword>
<evidence type="ECO:0000256" key="2">
    <source>
        <dbReference type="ARBA" id="ARBA00004429"/>
    </source>
</evidence>
<dbReference type="InterPro" id="IPR008250">
    <property type="entry name" value="ATPase_P-typ_transduc_dom_A_sf"/>
</dbReference>
<keyword evidence="10" id="KW-0547">Nucleotide-binding</keyword>
<dbReference type="EMBL" id="UATL01000006">
    <property type="protein sequence ID" value="SPY45136.1"/>
    <property type="molecule type" value="Genomic_DNA"/>
</dbReference>
<dbReference type="NCBIfam" id="TIGR01494">
    <property type="entry name" value="ATPase_P-type"/>
    <property type="match status" value="2"/>
</dbReference>
<keyword evidence="15 19" id="KW-0472">Membrane</keyword>
<dbReference type="InterPro" id="IPR006068">
    <property type="entry name" value="ATPase_P-typ_cation-transptr_C"/>
</dbReference>
<evidence type="ECO:0000256" key="3">
    <source>
        <dbReference type="ARBA" id="ARBA00008746"/>
    </source>
</evidence>
<evidence type="ECO:0000256" key="8">
    <source>
        <dbReference type="ARBA" id="ARBA00022553"/>
    </source>
</evidence>
<dbReference type="SMART" id="SM00831">
    <property type="entry name" value="Cation_ATPase_N"/>
    <property type="match status" value="1"/>
</dbReference>